<reference evidence="10 11" key="1">
    <citation type="submission" date="2019-07" db="EMBL/GenBank/DDBJ databases">
        <title>WGS assembly of Gossypium mustelinum.</title>
        <authorList>
            <person name="Chen Z.J."/>
            <person name="Sreedasyam A."/>
            <person name="Ando A."/>
            <person name="Song Q."/>
            <person name="De L."/>
            <person name="Hulse-Kemp A."/>
            <person name="Ding M."/>
            <person name="Ye W."/>
            <person name="Kirkbride R."/>
            <person name="Jenkins J."/>
            <person name="Plott C."/>
            <person name="Lovell J."/>
            <person name="Lin Y.-M."/>
            <person name="Vaughn R."/>
            <person name="Liu B."/>
            <person name="Li W."/>
            <person name="Simpson S."/>
            <person name="Scheffler B."/>
            <person name="Saski C."/>
            <person name="Grover C."/>
            <person name="Hu G."/>
            <person name="Conover J."/>
            <person name="Carlson J."/>
            <person name="Shu S."/>
            <person name="Boston L."/>
            <person name="Williams M."/>
            <person name="Peterson D."/>
            <person name="Mcgee K."/>
            <person name="Jones D."/>
            <person name="Wendel J."/>
            <person name="Stelly D."/>
            <person name="Grimwood J."/>
            <person name="Schmutz J."/>
        </authorList>
    </citation>
    <scope>NUCLEOTIDE SEQUENCE [LARGE SCALE GENOMIC DNA]</scope>
    <source>
        <strain evidence="10">1408120.09</strain>
    </source>
</reference>
<dbReference type="PANTHER" id="PTHR36766">
    <property type="entry name" value="PLANT BROAD-SPECTRUM MILDEW RESISTANCE PROTEIN RPW8"/>
    <property type="match status" value="1"/>
</dbReference>
<evidence type="ECO:0000259" key="8">
    <source>
        <dbReference type="Pfam" id="PF23559"/>
    </source>
</evidence>
<protein>
    <recommendedName>
        <fullName evidence="12">Disease resistance RPP13-like protein 1</fullName>
    </recommendedName>
</protein>
<dbReference type="Gene3D" id="1.10.8.430">
    <property type="entry name" value="Helical domain of apoptotic protease-activating factors"/>
    <property type="match status" value="1"/>
</dbReference>
<feature type="domain" description="NB-ARC" evidence="6">
    <location>
        <begin position="265"/>
        <end position="336"/>
    </location>
</feature>
<organism evidence="10 11">
    <name type="scientific">Gossypium mustelinum</name>
    <name type="common">Cotton</name>
    <name type="synonym">Gossypium caicoense</name>
    <dbReference type="NCBI Taxonomy" id="34275"/>
    <lineage>
        <taxon>Eukaryota</taxon>
        <taxon>Viridiplantae</taxon>
        <taxon>Streptophyta</taxon>
        <taxon>Embryophyta</taxon>
        <taxon>Tracheophyta</taxon>
        <taxon>Spermatophyta</taxon>
        <taxon>Magnoliopsida</taxon>
        <taxon>eudicotyledons</taxon>
        <taxon>Gunneridae</taxon>
        <taxon>Pentapetalae</taxon>
        <taxon>rosids</taxon>
        <taxon>malvids</taxon>
        <taxon>Malvales</taxon>
        <taxon>Malvaceae</taxon>
        <taxon>Malvoideae</taxon>
        <taxon>Gossypium</taxon>
    </lineage>
</organism>
<name>A0A5D2V759_GOSMU</name>
<dbReference type="SUPFAM" id="SSF52058">
    <property type="entry name" value="L domain-like"/>
    <property type="match status" value="1"/>
</dbReference>
<dbReference type="GO" id="GO:0006952">
    <property type="term" value="P:defense response"/>
    <property type="evidence" value="ECO:0007669"/>
    <property type="project" value="UniProtKB-KW"/>
</dbReference>
<feature type="domain" description="Disease resistance R13L4/SHOC-2-like LRR" evidence="9">
    <location>
        <begin position="562"/>
        <end position="688"/>
    </location>
</feature>
<evidence type="ECO:0000256" key="4">
    <source>
        <dbReference type="ARBA" id="ARBA00022840"/>
    </source>
</evidence>
<evidence type="ECO:0000313" key="11">
    <source>
        <dbReference type="Proteomes" id="UP000323597"/>
    </source>
</evidence>
<keyword evidence="3" id="KW-0611">Plant defense</keyword>
<keyword evidence="11" id="KW-1185">Reference proteome</keyword>
<keyword evidence="1" id="KW-0677">Repeat</keyword>
<dbReference type="InterPro" id="IPR036388">
    <property type="entry name" value="WH-like_DNA-bd_sf"/>
</dbReference>
<feature type="non-terminal residue" evidence="10">
    <location>
        <position position="855"/>
    </location>
</feature>
<evidence type="ECO:0000256" key="1">
    <source>
        <dbReference type="ARBA" id="ARBA00022737"/>
    </source>
</evidence>
<dbReference type="InterPro" id="IPR002182">
    <property type="entry name" value="NB-ARC"/>
</dbReference>
<dbReference type="InterPro" id="IPR027417">
    <property type="entry name" value="P-loop_NTPase"/>
</dbReference>
<dbReference type="GO" id="GO:0051707">
    <property type="term" value="P:response to other organism"/>
    <property type="evidence" value="ECO:0007669"/>
    <property type="project" value="UniProtKB-ARBA"/>
</dbReference>
<evidence type="ECO:0008006" key="12">
    <source>
        <dbReference type="Google" id="ProtNLM"/>
    </source>
</evidence>
<dbReference type="Pfam" id="PF00931">
    <property type="entry name" value="NB-ARC"/>
    <property type="match status" value="2"/>
</dbReference>
<dbReference type="InterPro" id="IPR058922">
    <property type="entry name" value="WHD_DRP"/>
</dbReference>
<feature type="domain" description="Disease resistance protein winged helix" evidence="8">
    <location>
        <begin position="421"/>
        <end position="487"/>
    </location>
</feature>
<evidence type="ECO:0000256" key="3">
    <source>
        <dbReference type="ARBA" id="ARBA00022821"/>
    </source>
</evidence>
<evidence type="ECO:0000256" key="5">
    <source>
        <dbReference type="SAM" id="SignalP"/>
    </source>
</evidence>
<dbReference type="GO" id="GO:0005524">
    <property type="term" value="F:ATP binding"/>
    <property type="evidence" value="ECO:0007669"/>
    <property type="project" value="UniProtKB-KW"/>
</dbReference>
<feature type="domain" description="NB-ARC" evidence="6">
    <location>
        <begin position="193"/>
        <end position="261"/>
    </location>
</feature>
<evidence type="ECO:0000259" key="9">
    <source>
        <dbReference type="Pfam" id="PF23598"/>
    </source>
</evidence>
<dbReference type="InterPro" id="IPR032675">
    <property type="entry name" value="LRR_dom_sf"/>
</dbReference>
<dbReference type="FunFam" id="1.10.10.10:FF:000322">
    <property type="entry name" value="Probable disease resistance protein At1g63360"/>
    <property type="match status" value="1"/>
</dbReference>
<dbReference type="InterPro" id="IPR041118">
    <property type="entry name" value="Rx_N"/>
</dbReference>
<dbReference type="Pfam" id="PF18052">
    <property type="entry name" value="Rx_N"/>
    <property type="match status" value="1"/>
</dbReference>
<dbReference type="Gene3D" id="1.10.10.10">
    <property type="entry name" value="Winged helix-like DNA-binding domain superfamily/Winged helix DNA-binding domain"/>
    <property type="match status" value="1"/>
</dbReference>
<dbReference type="Gene3D" id="1.20.5.4130">
    <property type="match status" value="1"/>
</dbReference>
<accession>A0A5D2V759</accession>
<evidence type="ECO:0000256" key="2">
    <source>
        <dbReference type="ARBA" id="ARBA00022741"/>
    </source>
</evidence>
<dbReference type="PANTHER" id="PTHR36766:SF51">
    <property type="entry name" value="DISEASE RESISTANCE RPP13-LIKE PROTEIN 1"/>
    <property type="match status" value="1"/>
</dbReference>
<dbReference type="EMBL" id="CM017653">
    <property type="protein sequence ID" value="TYI85246.1"/>
    <property type="molecule type" value="Genomic_DNA"/>
</dbReference>
<gene>
    <name evidence="10" type="ORF">E1A91_D05G427200v1</name>
</gene>
<evidence type="ECO:0000313" key="10">
    <source>
        <dbReference type="EMBL" id="TYI85246.1"/>
    </source>
</evidence>
<evidence type="ECO:0000259" key="6">
    <source>
        <dbReference type="Pfam" id="PF00931"/>
    </source>
</evidence>
<dbReference type="Pfam" id="PF23598">
    <property type="entry name" value="LRR_14"/>
    <property type="match status" value="1"/>
</dbReference>
<dbReference type="InterPro" id="IPR042197">
    <property type="entry name" value="Apaf_helical"/>
</dbReference>
<dbReference type="Pfam" id="PF23559">
    <property type="entry name" value="WHD_DRP"/>
    <property type="match status" value="1"/>
</dbReference>
<dbReference type="InterPro" id="IPR038005">
    <property type="entry name" value="RX-like_CC"/>
</dbReference>
<keyword evidence="2" id="KW-0547">Nucleotide-binding</keyword>
<dbReference type="PRINTS" id="PR00364">
    <property type="entry name" value="DISEASERSIST"/>
</dbReference>
<dbReference type="SUPFAM" id="SSF52540">
    <property type="entry name" value="P-loop containing nucleoside triphosphate hydrolases"/>
    <property type="match status" value="1"/>
</dbReference>
<feature type="domain" description="Disease resistance N-terminal" evidence="7">
    <location>
        <begin position="9"/>
        <end position="100"/>
    </location>
</feature>
<feature type="chain" id="PRO_5022818290" description="Disease resistance RPP13-like protein 1" evidence="5">
    <location>
        <begin position="19"/>
        <end position="855"/>
    </location>
</feature>
<dbReference type="GO" id="GO:0043531">
    <property type="term" value="F:ADP binding"/>
    <property type="evidence" value="ECO:0007669"/>
    <property type="project" value="InterPro"/>
</dbReference>
<proteinExistence type="predicted"/>
<dbReference type="InterPro" id="IPR055414">
    <property type="entry name" value="LRR_R13L4/SHOC2-like"/>
</dbReference>
<dbReference type="CDD" id="cd14798">
    <property type="entry name" value="RX-CC_like"/>
    <property type="match status" value="1"/>
</dbReference>
<sequence length="855" mass="97879">MSVFGEAALSAFLELLSAKLLDSVLNFVADHRQVHQQLKLWQSIFPEIKAVLNHAEEKQIKDEGVKNWLGDLQDLAYDVDDILDEFAYHELRLKLQKTQAQASSSKVRKLIPTCCTGGHFSPIAFMFNPKMTSKIKAITDRLNSLNTRRSNLGLSEIMSQGATSKGKKPRLQPTSLMDGAVEYVGRANEKQEMLELLKSNNSDGVCVLSIVGMGGMGKTTLAQLVYNDPSIKESFDHKSWVCVSDDFDAVNITKTILRSLDADSRKRMLLVLDDIWNESYDDWTILRAPFGVGTKIIVTTRHQKVSSNVDSVKEFYLDKLSHHDCLSIFAQHALKARNFDGHLQFKEIGENIVRRCNGLPLAAKAIGSLLRTVTDHSEWEKVYESEIWDLPEDPCGLIPALRLSYHYLPPHLKRCFAYCSIFPKDYEFEEEEIMLLWRAEGFLQSKAKIQGKGLGNQYFQDLVSRSFFQRSSEDKSRFVMHDLMNDLGQSVAGEICCRLEGEKQQKFSHRSRHSAYVIDDQYQSVKKFEAFYQMTSLRTFLRLKAPRYQVFYLTKVVLEDLLPSLSYLRVLSLCRYEMYDLPDFFENLKHLRYLNFSRTQINRLPDSLCSLYHLETLILRDCRKLKNLPSKIGNLVNLHFLDIRGAESIERMPSGFDQLTQLQTLSNFVIGEGDGRLIRELKNLSNLRGNFCLSGLENVNGQDAREAKLNEKLGIDGLEPQWGTDLENNTRKTEVEERVLDFLHPPKKLEQLIIENYGNLSSLKLLNCKNCKSLPSVGRLPLLKDFSIIGFDQVQKIGFELFWENQLNPFASLEILSFESLPNWKEWDTCEGDEKVLNLPSLRELSIKTCPQLLG</sequence>
<dbReference type="AlphaFoldDB" id="A0A5D2V759"/>
<keyword evidence="5" id="KW-0732">Signal</keyword>
<dbReference type="Proteomes" id="UP000323597">
    <property type="component" value="Chromosome D05"/>
</dbReference>
<dbReference type="Gene3D" id="3.40.50.300">
    <property type="entry name" value="P-loop containing nucleotide triphosphate hydrolases"/>
    <property type="match status" value="1"/>
</dbReference>
<dbReference type="Gene3D" id="3.80.10.10">
    <property type="entry name" value="Ribonuclease Inhibitor"/>
    <property type="match status" value="1"/>
</dbReference>
<keyword evidence="4" id="KW-0067">ATP-binding</keyword>
<feature type="signal peptide" evidence="5">
    <location>
        <begin position="1"/>
        <end position="18"/>
    </location>
</feature>
<evidence type="ECO:0000259" key="7">
    <source>
        <dbReference type="Pfam" id="PF18052"/>
    </source>
</evidence>